<accession>A0ABQ0IF25</accession>
<evidence type="ECO:0000313" key="6">
    <source>
        <dbReference type="Proteomes" id="UP000035021"/>
    </source>
</evidence>
<dbReference type="Pfam" id="PF02470">
    <property type="entry name" value="MlaD"/>
    <property type="match status" value="1"/>
</dbReference>
<proteinExistence type="predicted"/>
<keyword evidence="2" id="KW-1133">Transmembrane helix</keyword>
<dbReference type="InterPro" id="IPR052336">
    <property type="entry name" value="MlaD_Phospholipid_Transporter"/>
</dbReference>
<dbReference type="PANTHER" id="PTHR33371:SF16">
    <property type="entry name" value="MCE-FAMILY PROTEIN MCE3F"/>
    <property type="match status" value="1"/>
</dbReference>
<evidence type="ECO:0000313" key="5">
    <source>
        <dbReference type="EMBL" id="GAC82183.1"/>
    </source>
</evidence>
<reference evidence="5 6" key="1">
    <citation type="submission" date="2013-02" db="EMBL/GenBank/DDBJ databases">
        <title>Whole genome shotgun sequence of Gordonia paraffinivorans NBRC 108238.</title>
        <authorList>
            <person name="Isaki-Nakamura S."/>
            <person name="Hosoyama A."/>
            <person name="Tsuchikane K."/>
            <person name="Ando Y."/>
            <person name="Baba S."/>
            <person name="Ohji S."/>
            <person name="Hamada M."/>
            <person name="Tamura T."/>
            <person name="Yamazoe A."/>
            <person name="Yamazaki S."/>
            <person name="Fujita N."/>
        </authorList>
    </citation>
    <scope>NUCLEOTIDE SEQUENCE [LARGE SCALE GENOMIC DNA]</scope>
    <source>
        <strain evidence="5 6">NBRC 108238</strain>
    </source>
</reference>
<evidence type="ECO:0000256" key="2">
    <source>
        <dbReference type="SAM" id="Phobius"/>
    </source>
</evidence>
<dbReference type="Pfam" id="PF11887">
    <property type="entry name" value="Mce4_CUP1"/>
    <property type="match status" value="1"/>
</dbReference>
<protein>
    <submittedName>
        <fullName evidence="5">Mce family protein</fullName>
    </submittedName>
</protein>
<name>A0ABQ0IF25_9ACTN</name>
<feature type="transmembrane region" description="Helical" evidence="2">
    <location>
        <begin position="21"/>
        <end position="41"/>
    </location>
</feature>
<feature type="region of interest" description="Disordered" evidence="1">
    <location>
        <begin position="360"/>
        <end position="393"/>
    </location>
</feature>
<dbReference type="EMBL" id="BAOQ01000001">
    <property type="protein sequence ID" value="GAC82183.1"/>
    <property type="molecule type" value="Genomic_DNA"/>
</dbReference>
<organism evidence="5 6">
    <name type="scientific">Gordonia paraffinivorans NBRC 108238</name>
    <dbReference type="NCBI Taxonomy" id="1223543"/>
    <lineage>
        <taxon>Bacteria</taxon>
        <taxon>Bacillati</taxon>
        <taxon>Actinomycetota</taxon>
        <taxon>Actinomycetes</taxon>
        <taxon>Mycobacteriales</taxon>
        <taxon>Gordoniaceae</taxon>
        <taxon>Gordonia</taxon>
    </lineage>
</organism>
<keyword evidence="2" id="KW-0812">Transmembrane</keyword>
<evidence type="ECO:0000256" key="1">
    <source>
        <dbReference type="SAM" id="MobiDB-lite"/>
    </source>
</evidence>
<comment type="caution">
    <text evidence="5">The sequence shown here is derived from an EMBL/GenBank/DDBJ whole genome shotgun (WGS) entry which is preliminary data.</text>
</comment>
<feature type="domain" description="Mce/MlaD" evidence="3">
    <location>
        <begin position="47"/>
        <end position="121"/>
    </location>
</feature>
<dbReference type="Proteomes" id="UP000035021">
    <property type="component" value="Unassembled WGS sequence"/>
</dbReference>
<evidence type="ECO:0000259" key="4">
    <source>
        <dbReference type="Pfam" id="PF11887"/>
    </source>
</evidence>
<feature type="domain" description="Mammalian cell entry C-terminal" evidence="4">
    <location>
        <begin position="129"/>
        <end position="308"/>
    </location>
</feature>
<evidence type="ECO:0000259" key="3">
    <source>
        <dbReference type="Pfam" id="PF02470"/>
    </source>
</evidence>
<keyword evidence="6" id="KW-1185">Reference proteome</keyword>
<dbReference type="PANTHER" id="PTHR33371">
    <property type="entry name" value="INTERMEMBRANE PHOSPHOLIPID TRANSPORT SYSTEM BINDING PROTEIN MLAD-RELATED"/>
    <property type="match status" value="1"/>
</dbReference>
<gene>
    <name evidence="5" type="primary">mceF</name>
    <name evidence="5" type="ORF">GP2_001_00360</name>
</gene>
<dbReference type="InterPro" id="IPR003399">
    <property type="entry name" value="Mce/MlaD"/>
</dbReference>
<sequence length="393" mass="42221">MLRMSGVVGFLRKHSVLFGNIALVVVMFVGLAYLSMGALSWRPLESKYSVTIDFPISGGLQDTSGVTLRGAKIGDVESLQVQPESVTVKVSIDSRYKINRNSKVAALGLSAAGEQYVDFQPTTNDGPYLKDGDRIGPAQTEVTTPFPDLLESSLELIQEIDAEQLRSAVDNLRIALNTDDGNNDLKVLFDSGGTIFAKLYTALPETTRLIKNAGTIFETTSQIQPDFGDTVSSLSDLINAAAAADKELRTLLDRGPSQMTSLAGSINQLTDPVTNVMKQFLDIAEQGALRAPALAVLLPSIRDASIKSLAMFHDGASWAFGSVYPRPACNYPVTPRRPTQILELAVPVNLYCVTEDPNQQIRGSANAPRPPGDDTAGPPPGYDPNARTVPLDK</sequence>
<dbReference type="InterPro" id="IPR024516">
    <property type="entry name" value="Mce_C"/>
</dbReference>
<keyword evidence="2" id="KW-0472">Membrane</keyword>